<reference evidence="1" key="1">
    <citation type="submission" date="2014-09" db="EMBL/GenBank/DDBJ databases">
        <authorList>
            <person name="Magalhaes I.L.F."/>
            <person name="Oliveira U."/>
            <person name="Santos F.R."/>
            <person name="Vidigal T.H.D.A."/>
            <person name="Brescovit A.D."/>
            <person name="Santos A.J."/>
        </authorList>
    </citation>
    <scope>NUCLEOTIDE SEQUENCE</scope>
    <source>
        <tissue evidence="1">Shoot tissue taken approximately 20 cm above the soil surface</tissue>
    </source>
</reference>
<sequence length="18" mass="2039">MPQETCHGGERMSYEVQG</sequence>
<reference evidence="1" key="2">
    <citation type="journal article" date="2015" name="Data Brief">
        <title>Shoot transcriptome of the giant reed, Arundo donax.</title>
        <authorList>
            <person name="Barrero R.A."/>
            <person name="Guerrero F.D."/>
            <person name="Moolhuijzen P."/>
            <person name="Goolsby J.A."/>
            <person name="Tidwell J."/>
            <person name="Bellgard S.E."/>
            <person name="Bellgard M.I."/>
        </authorList>
    </citation>
    <scope>NUCLEOTIDE SEQUENCE</scope>
    <source>
        <tissue evidence="1">Shoot tissue taken approximately 20 cm above the soil surface</tissue>
    </source>
</reference>
<name>A0A0A8YPA3_ARUDO</name>
<organism evidence="1">
    <name type="scientific">Arundo donax</name>
    <name type="common">Giant reed</name>
    <name type="synonym">Donax arundinaceus</name>
    <dbReference type="NCBI Taxonomy" id="35708"/>
    <lineage>
        <taxon>Eukaryota</taxon>
        <taxon>Viridiplantae</taxon>
        <taxon>Streptophyta</taxon>
        <taxon>Embryophyta</taxon>
        <taxon>Tracheophyta</taxon>
        <taxon>Spermatophyta</taxon>
        <taxon>Magnoliopsida</taxon>
        <taxon>Liliopsida</taxon>
        <taxon>Poales</taxon>
        <taxon>Poaceae</taxon>
        <taxon>PACMAD clade</taxon>
        <taxon>Arundinoideae</taxon>
        <taxon>Arundineae</taxon>
        <taxon>Arundo</taxon>
    </lineage>
</organism>
<evidence type="ECO:0000313" key="1">
    <source>
        <dbReference type="EMBL" id="JAD28021.1"/>
    </source>
</evidence>
<proteinExistence type="predicted"/>
<dbReference type="EMBL" id="GBRH01269874">
    <property type="protein sequence ID" value="JAD28021.1"/>
    <property type="molecule type" value="Transcribed_RNA"/>
</dbReference>
<accession>A0A0A8YPA3</accession>
<dbReference type="AlphaFoldDB" id="A0A0A8YPA3"/>
<protein>
    <submittedName>
        <fullName evidence="1">Uncharacterized protein</fullName>
    </submittedName>
</protein>